<evidence type="ECO:0000259" key="12">
    <source>
        <dbReference type="PROSITE" id="PS50835"/>
    </source>
</evidence>
<evidence type="ECO:0000256" key="6">
    <source>
        <dbReference type="ARBA" id="ARBA00023136"/>
    </source>
</evidence>
<sequence length="655" mass="75242">MIQRWTSQVQLKIASAVVGEGCENEQYLELYQPGIIQCSFEEGFLGVQWFNSTEEESSAFITYIKDEKDGPGFRSGDYDVWLNGSLFIGNVTVEHEGVFIVTHAPSVSVQVKQYNIQVQLFVKPQLEYPVIEECQDKSKICYMLYKNPLELSCSVENVRPRISLIWNQRNSQRDKLLESNMTIIRNNEVTITPRSTVKIHNDSPLLSVLVCSVNENTWILEENETVVILENGSVDISHSPIRHPVELHTTMTLPCNDFNESILVWKRSTDRSETQEVILIRVQTWKEDFNETYNKDFRLKPDGSLMLPQTELYHQGIYTCVASDYDMDRIQTIDVVIFTNPSPSYIIVEGCYHTQYCVLDVAREGNVTCSVRGIRPEVELQWRTYGNYPALSLTELERTSTEKGGIFNISLTTNFKILSAPERGITLECFIVEQNSDVFMSSIKAARIDLNVTYDNKETPGSWTVAVVTTIIVVLLILVVLVVCLKVLNFRRSRRKIVEDEEMLPRLTGHLRRKIHQELKAKYEILYHSVQPLPYIRDSMYCVDNVYVDSGIERDSDLSEDIVESIIKNCSGALVILDGFDEYPDKDDQETDISLILRREMLQEIDVILTTRPFYLPKEFAPHTDRIRLTGFNEDIRDQYIRKAVVQGDEQAPGK</sequence>
<evidence type="ECO:0000256" key="8">
    <source>
        <dbReference type="ARBA" id="ARBA00023170"/>
    </source>
</evidence>
<evidence type="ECO:0000256" key="1">
    <source>
        <dbReference type="ARBA" id="ARBA00004251"/>
    </source>
</evidence>
<evidence type="ECO:0000313" key="13">
    <source>
        <dbReference type="EMBL" id="PIK53290.1"/>
    </source>
</evidence>
<keyword evidence="8" id="KW-0675">Receptor</keyword>
<keyword evidence="2" id="KW-1003">Cell membrane</keyword>
<dbReference type="InterPro" id="IPR027417">
    <property type="entry name" value="P-loop_NTPase"/>
</dbReference>
<dbReference type="PROSITE" id="PS50835">
    <property type="entry name" value="IG_LIKE"/>
    <property type="match status" value="2"/>
</dbReference>
<accession>A0A2G8KZF6</accession>
<dbReference type="OrthoDB" id="120976at2759"/>
<dbReference type="InterPro" id="IPR003599">
    <property type="entry name" value="Ig_sub"/>
</dbReference>
<dbReference type="GO" id="GO:0071222">
    <property type="term" value="P:cellular response to lipopolysaccharide"/>
    <property type="evidence" value="ECO:0007669"/>
    <property type="project" value="TreeGrafter"/>
</dbReference>
<dbReference type="STRING" id="307972.A0A2G8KZF6"/>
<gene>
    <name evidence="13" type="ORF">BSL78_09818</name>
</gene>
<feature type="domain" description="Ig-like" evidence="12">
    <location>
        <begin position="129"/>
        <end position="227"/>
    </location>
</feature>
<dbReference type="Gene3D" id="2.60.40.10">
    <property type="entry name" value="Immunoglobulins"/>
    <property type="match status" value="2"/>
</dbReference>
<keyword evidence="4" id="KW-0732">Signal</keyword>
<evidence type="ECO:0000256" key="11">
    <source>
        <dbReference type="SAM" id="Phobius"/>
    </source>
</evidence>
<feature type="domain" description="Ig-like" evidence="12">
    <location>
        <begin position="343"/>
        <end position="441"/>
    </location>
</feature>
<keyword evidence="7" id="KW-1015">Disulfide bond</keyword>
<keyword evidence="5 11" id="KW-1133">Transmembrane helix</keyword>
<keyword evidence="10" id="KW-0393">Immunoglobulin domain</keyword>
<evidence type="ECO:0000256" key="10">
    <source>
        <dbReference type="ARBA" id="ARBA00023319"/>
    </source>
</evidence>
<dbReference type="InterPro" id="IPR007110">
    <property type="entry name" value="Ig-like_dom"/>
</dbReference>
<keyword evidence="3 11" id="KW-0812">Transmembrane</keyword>
<dbReference type="EMBL" id="MRZV01000293">
    <property type="protein sequence ID" value="PIK53290.1"/>
    <property type="molecule type" value="Genomic_DNA"/>
</dbReference>
<dbReference type="InterPro" id="IPR051713">
    <property type="entry name" value="T-cell_Activation_Regulation"/>
</dbReference>
<dbReference type="PANTHER" id="PTHR25466">
    <property type="entry name" value="T-LYMPHOCYTE ACTIVATION ANTIGEN"/>
    <property type="match status" value="1"/>
</dbReference>
<evidence type="ECO:0000256" key="5">
    <source>
        <dbReference type="ARBA" id="ARBA00022989"/>
    </source>
</evidence>
<keyword evidence="14" id="KW-1185">Reference proteome</keyword>
<proteinExistence type="predicted"/>
<evidence type="ECO:0000256" key="7">
    <source>
        <dbReference type="ARBA" id="ARBA00023157"/>
    </source>
</evidence>
<dbReference type="InterPro" id="IPR007111">
    <property type="entry name" value="NACHT_NTPase"/>
</dbReference>
<comment type="subcellular location">
    <subcellularLocation>
        <location evidence="1">Cell membrane</location>
        <topology evidence="1">Single-pass type I membrane protein</topology>
    </subcellularLocation>
</comment>
<dbReference type="GO" id="GO:0006955">
    <property type="term" value="P:immune response"/>
    <property type="evidence" value="ECO:0007669"/>
    <property type="project" value="TreeGrafter"/>
</dbReference>
<keyword evidence="9" id="KW-0325">Glycoprotein</keyword>
<dbReference type="InterPro" id="IPR013783">
    <property type="entry name" value="Ig-like_fold"/>
</dbReference>
<evidence type="ECO:0000256" key="2">
    <source>
        <dbReference type="ARBA" id="ARBA00022475"/>
    </source>
</evidence>
<dbReference type="SUPFAM" id="SSF48726">
    <property type="entry name" value="Immunoglobulin"/>
    <property type="match status" value="1"/>
</dbReference>
<dbReference type="GO" id="GO:0007166">
    <property type="term" value="P:cell surface receptor signaling pathway"/>
    <property type="evidence" value="ECO:0007669"/>
    <property type="project" value="TreeGrafter"/>
</dbReference>
<dbReference type="Proteomes" id="UP000230750">
    <property type="component" value="Unassembled WGS sequence"/>
</dbReference>
<dbReference type="Gene3D" id="3.40.50.300">
    <property type="entry name" value="P-loop containing nucleotide triphosphate hydrolases"/>
    <property type="match status" value="1"/>
</dbReference>
<name>A0A2G8KZF6_STIJA</name>
<reference evidence="13 14" key="1">
    <citation type="journal article" date="2017" name="PLoS Biol.">
        <title>The sea cucumber genome provides insights into morphological evolution and visceral regeneration.</title>
        <authorList>
            <person name="Zhang X."/>
            <person name="Sun L."/>
            <person name="Yuan J."/>
            <person name="Sun Y."/>
            <person name="Gao Y."/>
            <person name="Zhang L."/>
            <person name="Li S."/>
            <person name="Dai H."/>
            <person name="Hamel J.F."/>
            <person name="Liu C."/>
            <person name="Yu Y."/>
            <person name="Liu S."/>
            <person name="Lin W."/>
            <person name="Guo K."/>
            <person name="Jin S."/>
            <person name="Xu P."/>
            <person name="Storey K.B."/>
            <person name="Huan P."/>
            <person name="Zhang T."/>
            <person name="Zhou Y."/>
            <person name="Zhang J."/>
            <person name="Lin C."/>
            <person name="Li X."/>
            <person name="Xing L."/>
            <person name="Huo D."/>
            <person name="Sun M."/>
            <person name="Wang L."/>
            <person name="Mercier A."/>
            <person name="Li F."/>
            <person name="Yang H."/>
            <person name="Xiang J."/>
        </authorList>
    </citation>
    <scope>NUCLEOTIDE SEQUENCE [LARGE SCALE GENOMIC DNA]</scope>
    <source>
        <strain evidence="13">Shaxun</strain>
        <tissue evidence="13">Muscle</tissue>
    </source>
</reference>
<evidence type="ECO:0000313" key="14">
    <source>
        <dbReference type="Proteomes" id="UP000230750"/>
    </source>
</evidence>
<dbReference type="Pfam" id="PF05729">
    <property type="entry name" value="NACHT"/>
    <property type="match status" value="1"/>
</dbReference>
<dbReference type="AlphaFoldDB" id="A0A2G8KZF6"/>
<dbReference type="InterPro" id="IPR036179">
    <property type="entry name" value="Ig-like_dom_sf"/>
</dbReference>
<keyword evidence="6 11" id="KW-0472">Membrane</keyword>
<evidence type="ECO:0000256" key="4">
    <source>
        <dbReference type="ARBA" id="ARBA00022729"/>
    </source>
</evidence>
<evidence type="ECO:0000256" key="9">
    <source>
        <dbReference type="ARBA" id="ARBA00023180"/>
    </source>
</evidence>
<organism evidence="13 14">
    <name type="scientific">Stichopus japonicus</name>
    <name type="common">Sea cucumber</name>
    <dbReference type="NCBI Taxonomy" id="307972"/>
    <lineage>
        <taxon>Eukaryota</taxon>
        <taxon>Metazoa</taxon>
        <taxon>Echinodermata</taxon>
        <taxon>Eleutherozoa</taxon>
        <taxon>Echinozoa</taxon>
        <taxon>Holothuroidea</taxon>
        <taxon>Aspidochirotacea</taxon>
        <taxon>Aspidochirotida</taxon>
        <taxon>Stichopodidae</taxon>
        <taxon>Apostichopus</taxon>
    </lineage>
</organism>
<protein>
    <recommendedName>
        <fullName evidence="12">Ig-like domain-containing protein</fullName>
    </recommendedName>
</protein>
<comment type="caution">
    <text evidence="13">The sequence shown here is derived from an EMBL/GenBank/DDBJ whole genome shotgun (WGS) entry which is preliminary data.</text>
</comment>
<dbReference type="SMART" id="SM00409">
    <property type="entry name" value="IG"/>
    <property type="match status" value="2"/>
</dbReference>
<feature type="transmembrane region" description="Helical" evidence="11">
    <location>
        <begin position="463"/>
        <end position="488"/>
    </location>
</feature>
<dbReference type="PANTHER" id="PTHR25466:SF2">
    <property type="entry name" value="T-LYMPHOCYTE ACTIVATION ANTIGEN CD86"/>
    <property type="match status" value="1"/>
</dbReference>
<evidence type="ECO:0000256" key="3">
    <source>
        <dbReference type="ARBA" id="ARBA00022692"/>
    </source>
</evidence>
<dbReference type="GO" id="GO:0009897">
    <property type="term" value="C:external side of plasma membrane"/>
    <property type="evidence" value="ECO:0007669"/>
    <property type="project" value="TreeGrafter"/>
</dbReference>